<organism evidence="3">
    <name type="scientific">hydrothermal vent metagenome</name>
    <dbReference type="NCBI Taxonomy" id="652676"/>
    <lineage>
        <taxon>unclassified sequences</taxon>
        <taxon>metagenomes</taxon>
        <taxon>ecological metagenomes</taxon>
    </lineage>
</organism>
<keyword evidence="2" id="KW-1133">Transmembrane helix</keyword>
<sequence length="74" mass="8027">MTSQLNKKKRQTNVRDIDKSLYLLGAVLAGLLLFMLVLIGSATGKKSTSSRNSTWSIPSTEIDTSDSADFGFSN</sequence>
<dbReference type="EMBL" id="UOGL01000206">
    <property type="protein sequence ID" value="VAX38458.1"/>
    <property type="molecule type" value="Genomic_DNA"/>
</dbReference>
<evidence type="ECO:0000256" key="2">
    <source>
        <dbReference type="SAM" id="Phobius"/>
    </source>
</evidence>
<proteinExistence type="predicted"/>
<keyword evidence="2" id="KW-0472">Membrane</keyword>
<accession>A0A3B1DQT6</accession>
<dbReference type="AlphaFoldDB" id="A0A3B1DQT6"/>
<evidence type="ECO:0000256" key="1">
    <source>
        <dbReference type="SAM" id="MobiDB-lite"/>
    </source>
</evidence>
<protein>
    <submittedName>
        <fullName evidence="3">Uncharacterized protein</fullName>
    </submittedName>
</protein>
<keyword evidence="2" id="KW-0812">Transmembrane</keyword>
<feature type="region of interest" description="Disordered" evidence="1">
    <location>
        <begin position="43"/>
        <end position="74"/>
    </location>
</feature>
<name>A0A3B1DQT6_9ZZZZ</name>
<reference evidence="3" key="1">
    <citation type="submission" date="2018-06" db="EMBL/GenBank/DDBJ databases">
        <authorList>
            <person name="Zhirakovskaya E."/>
        </authorList>
    </citation>
    <scope>NUCLEOTIDE SEQUENCE</scope>
</reference>
<gene>
    <name evidence="3" type="ORF">MNBD_PLANCTO02-1036</name>
</gene>
<feature type="compositionally biased region" description="Polar residues" evidence="1">
    <location>
        <begin position="44"/>
        <end position="74"/>
    </location>
</feature>
<feature type="transmembrane region" description="Helical" evidence="2">
    <location>
        <begin position="21"/>
        <end position="42"/>
    </location>
</feature>
<evidence type="ECO:0000313" key="3">
    <source>
        <dbReference type="EMBL" id="VAX38458.1"/>
    </source>
</evidence>